<dbReference type="SUPFAM" id="SSF81321">
    <property type="entry name" value="Family A G protein-coupled receptor-like"/>
    <property type="match status" value="1"/>
</dbReference>
<name>A0A814K7U0_9BILA</name>
<keyword evidence="3 8" id="KW-1133">Transmembrane helix</keyword>
<dbReference type="Gene3D" id="1.20.1070.10">
    <property type="entry name" value="Rhodopsin 7-helix transmembrane proteins"/>
    <property type="match status" value="1"/>
</dbReference>
<evidence type="ECO:0000256" key="8">
    <source>
        <dbReference type="SAM" id="Phobius"/>
    </source>
</evidence>
<dbReference type="EMBL" id="CAJNOC010005279">
    <property type="protein sequence ID" value="CAF1047821.1"/>
    <property type="molecule type" value="Genomic_DNA"/>
</dbReference>
<dbReference type="Pfam" id="PF00001">
    <property type="entry name" value="7tm_1"/>
    <property type="match status" value="1"/>
</dbReference>
<feature type="transmembrane region" description="Helical" evidence="8">
    <location>
        <begin position="80"/>
        <end position="99"/>
    </location>
</feature>
<comment type="subcellular location">
    <subcellularLocation>
        <location evidence="1">Membrane</location>
        <topology evidence="1">Multi-pass membrane protein</topology>
    </subcellularLocation>
</comment>
<keyword evidence="5 8" id="KW-0472">Membrane</keyword>
<dbReference type="InterPro" id="IPR000276">
    <property type="entry name" value="GPCR_Rhodpsn"/>
</dbReference>
<evidence type="ECO:0000256" key="2">
    <source>
        <dbReference type="ARBA" id="ARBA00022692"/>
    </source>
</evidence>
<organism evidence="10 11">
    <name type="scientific">Brachionus calyciflorus</name>
    <dbReference type="NCBI Taxonomy" id="104777"/>
    <lineage>
        <taxon>Eukaryota</taxon>
        <taxon>Metazoa</taxon>
        <taxon>Spiralia</taxon>
        <taxon>Gnathifera</taxon>
        <taxon>Rotifera</taxon>
        <taxon>Eurotatoria</taxon>
        <taxon>Monogononta</taxon>
        <taxon>Pseudotrocha</taxon>
        <taxon>Ploima</taxon>
        <taxon>Brachionidae</taxon>
        <taxon>Brachionus</taxon>
    </lineage>
</organism>
<feature type="transmembrane region" description="Helical" evidence="8">
    <location>
        <begin position="309"/>
        <end position="331"/>
    </location>
</feature>
<evidence type="ECO:0000313" key="10">
    <source>
        <dbReference type="EMBL" id="CAF1047821.1"/>
    </source>
</evidence>
<dbReference type="GO" id="GO:0005886">
    <property type="term" value="C:plasma membrane"/>
    <property type="evidence" value="ECO:0007669"/>
    <property type="project" value="TreeGrafter"/>
</dbReference>
<evidence type="ECO:0000259" key="9">
    <source>
        <dbReference type="PROSITE" id="PS50262"/>
    </source>
</evidence>
<evidence type="ECO:0000313" key="11">
    <source>
        <dbReference type="Proteomes" id="UP000663879"/>
    </source>
</evidence>
<evidence type="ECO:0000256" key="6">
    <source>
        <dbReference type="ARBA" id="ARBA00023170"/>
    </source>
</evidence>
<evidence type="ECO:0000256" key="7">
    <source>
        <dbReference type="ARBA" id="ARBA00023224"/>
    </source>
</evidence>
<dbReference type="InterPro" id="IPR017452">
    <property type="entry name" value="GPCR_Rhodpsn_7TM"/>
</dbReference>
<evidence type="ECO:0000256" key="3">
    <source>
        <dbReference type="ARBA" id="ARBA00022989"/>
    </source>
</evidence>
<feature type="transmembrane region" description="Helical" evidence="8">
    <location>
        <begin position="230"/>
        <end position="252"/>
    </location>
</feature>
<dbReference type="PANTHER" id="PTHR24243">
    <property type="entry name" value="G-PROTEIN COUPLED RECEPTOR"/>
    <property type="match status" value="1"/>
</dbReference>
<feature type="transmembrane region" description="Helical" evidence="8">
    <location>
        <begin position="168"/>
        <end position="188"/>
    </location>
</feature>
<sequence>MQSTSLDYTSILVNTTAYALEKRQNIFFKSFSQHRKYSIYYPIELILSYYTIVLIIVGTICNTISFMVMNARKLRSYTCMKILSVLSFIDTLVLYQWNLNTFFKYNLSSPPNYEDLEELSLVFCRLISFLAFFSLQVSSWLLALVSFDRAMGVYSTCWTYQMNNPKKIYTLIILIIATIFVANTHLLFNNGFYSEQEEISNIFSQNKKVVCYQSKNDKKYIFPKWETVHLFLYNALPFLIMLICNSLIIYNIKYARKVKSHSKHSSKRKRRMTLMLIVVTFSFMILTFPSVVVHTFYREFLSDKPYRRLVNLIVNNLVHTSHAINFFLYIFSAPNFRAELTHLIGEFINRFKKAESSGKKFRNGEKSEYFSEKTNAELFITLKDKRKSVVLL</sequence>
<dbReference type="OrthoDB" id="9983318at2759"/>
<feature type="transmembrane region" description="Helical" evidence="8">
    <location>
        <begin position="47"/>
        <end position="68"/>
    </location>
</feature>
<comment type="caution">
    <text evidence="10">The sequence shown here is derived from an EMBL/GenBank/DDBJ whole genome shotgun (WGS) entry which is preliminary data.</text>
</comment>
<keyword evidence="2 8" id="KW-0812">Transmembrane</keyword>
<feature type="domain" description="G-protein coupled receptors family 1 profile" evidence="9">
    <location>
        <begin position="61"/>
        <end position="329"/>
    </location>
</feature>
<proteinExistence type="predicted"/>
<dbReference type="PROSITE" id="PS50262">
    <property type="entry name" value="G_PROTEIN_RECEP_F1_2"/>
    <property type="match status" value="1"/>
</dbReference>
<keyword evidence="4" id="KW-0297">G-protein coupled receptor</keyword>
<evidence type="ECO:0000256" key="1">
    <source>
        <dbReference type="ARBA" id="ARBA00004141"/>
    </source>
</evidence>
<keyword evidence="7" id="KW-0807">Transducer</keyword>
<accession>A0A814K7U0</accession>
<evidence type="ECO:0000256" key="4">
    <source>
        <dbReference type="ARBA" id="ARBA00023040"/>
    </source>
</evidence>
<protein>
    <recommendedName>
        <fullName evidence="9">G-protein coupled receptors family 1 profile domain-containing protein</fullName>
    </recommendedName>
</protein>
<feature type="transmembrane region" description="Helical" evidence="8">
    <location>
        <begin position="119"/>
        <end position="147"/>
    </location>
</feature>
<feature type="transmembrane region" description="Helical" evidence="8">
    <location>
        <begin position="273"/>
        <end position="297"/>
    </location>
</feature>
<keyword evidence="11" id="KW-1185">Reference proteome</keyword>
<evidence type="ECO:0000256" key="5">
    <source>
        <dbReference type="ARBA" id="ARBA00023136"/>
    </source>
</evidence>
<keyword evidence="6" id="KW-0675">Receptor</keyword>
<dbReference type="PRINTS" id="PR00237">
    <property type="entry name" value="GPCRRHODOPSN"/>
</dbReference>
<dbReference type="AlphaFoldDB" id="A0A814K7U0"/>
<gene>
    <name evidence="10" type="ORF">OXX778_LOCUS18676</name>
</gene>
<dbReference type="GO" id="GO:0004930">
    <property type="term" value="F:G protein-coupled receptor activity"/>
    <property type="evidence" value="ECO:0007669"/>
    <property type="project" value="UniProtKB-KW"/>
</dbReference>
<dbReference type="Proteomes" id="UP000663879">
    <property type="component" value="Unassembled WGS sequence"/>
</dbReference>
<dbReference type="PANTHER" id="PTHR24243:SF230">
    <property type="entry name" value="G-PROTEIN COUPLED RECEPTORS FAMILY 1 PROFILE DOMAIN-CONTAINING PROTEIN"/>
    <property type="match status" value="1"/>
</dbReference>
<reference evidence="10" key="1">
    <citation type="submission" date="2021-02" db="EMBL/GenBank/DDBJ databases">
        <authorList>
            <person name="Nowell W R."/>
        </authorList>
    </citation>
    <scope>NUCLEOTIDE SEQUENCE</scope>
    <source>
        <strain evidence="10">Ploen Becks lab</strain>
    </source>
</reference>